<accession>A0ABV0NCM9</accession>
<reference evidence="2 3" key="1">
    <citation type="submission" date="2021-06" db="EMBL/GenBank/DDBJ databases">
        <authorList>
            <person name="Palmer J.M."/>
        </authorList>
    </citation>
    <scope>NUCLEOTIDE SEQUENCE [LARGE SCALE GENOMIC DNA]</scope>
    <source>
        <strain evidence="2 3">GA_2019</strain>
        <tissue evidence="2">Muscle</tissue>
    </source>
</reference>
<comment type="caution">
    <text evidence="2">The sequence shown here is derived from an EMBL/GenBank/DDBJ whole genome shotgun (WGS) entry which is preliminary data.</text>
</comment>
<evidence type="ECO:0000256" key="1">
    <source>
        <dbReference type="SAM" id="SignalP"/>
    </source>
</evidence>
<keyword evidence="1" id="KW-0732">Signal</keyword>
<dbReference type="EMBL" id="JAHRIO010030577">
    <property type="protein sequence ID" value="MEQ2168027.1"/>
    <property type="molecule type" value="Genomic_DNA"/>
</dbReference>
<keyword evidence="3" id="KW-1185">Reference proteome</keyword>
<organism evidence="2 3">
    <name type="scientific">Goodea atripinnis</name>
    <dbReference type="NCBI Taxonomy" id="208336"/>
    <lineage>
        <taxon>Eukaryota</taxon>
        <taxon>Metazoa</taxon>
        <taxon>Chordata</taxon>
        <taxon>Craniata</taxon>
        <taxon>Vertebrata</taxon>
        <taxon>Euteleostomi</taxon>
        <taxon>Actinopterygii</taxon>
        <taxon>Neopterygii</taxon>
        <taxon>Teleostei</taxon>
        <taxon>Neoteleostei</taxon>
        <taxon>Acanthomorphata</taxon>
        <taxon>Ovalentaria</taxon>
        <taxon>Atherinomorphae</taxon>
        <taxon>Cyprinodontiformes</taxon>
        <taxon>Goodeidae</taxon>
        <taxon>Goodea</taxon>
    </lineage>
</organism>
<evidence type="ECO:0000313" key="2">
    <source>
        <dbReference type="EMBL" id="MEQ2168027.1"/>
    </source>
</evidence>
<gene>
    <name evidence="2" type="ORF">GOODEAATRI_010216</name>
</gene>
<sequence>MASKLTLALLVFCRGTAWFIFPCTSLEIGDKSAASNERSSKSPSSSFLALPENGHSPDIFSSFSLAQNIFTFAKRTIFWLLWCIISFQMGTDVTELLRSLGGPPSSRLLIRIPSYSFKAQIQIISTKSTARERIQYSLGSCMGS</sequence>
<evidence type="ECO:0008006" key="4">
    <source>
        <dbReference type="Google" id="ProtNLM"/>
    </source>
</evidence>
<name>A0ABV0NCM9_9TELE</name>
<feature type="chain" id="PRO_5045768070" description="Secreted protein" evidence="1">
    <location>
        <begin position="18"/>
        <end position="144"/>
    </location>
</feature>
<feature type="signal peptide" evidence="1">
    <location>
        <begin position="1"/>
        <end position="17"/>
    </location>
</feature>
<evidence type="ECO:0000313" key="3">
    <source>
        <dbReference type="Proteomes" id="UP001476798"/>
    </source>
</evidence>
<dbReference type="Proteomes" id="UP001476798">
    <property type="component" value="Unassembled WGS sequence"/>
</dbReference>
<protein>
    <recommendedName>
        <fullName evidence="4">Secreted protein</fullName>
    </recommendedName>
</protein>
<proteinExistence type="predicted"/>